<accession>A0A8H7TMF4</accession>
<dbReference type="PANTHER" id="PTHR44229">
    <property type="entry name" value="15-HYDROXYPROSTAGLANDIN DEHYDROGENASE [NAD(+)]"/>
    <property type="match status" value="1"/>
</dbReference>
<protein>
    <recommendedName>
        <fullName evidence="5">NAD(P)-binding protein</fullName>
    </recommendedName>
</protein>
<dbReference type="PRINTS" id="PR00081">
    <property type="entry name" value="GDHRDH"/>
</dbReference>
<evidence type="ECO:0000256" key="2">
    <source>
        <dbReference type="ARBA" id="ARBA00023002"/>
    </source>
</evidence>
<dbReference type="Pfam" id="PF00106">
    <property type="entry name" value="adh_short"/>
    <property type="match status" value="1"/>
</dbReference>
<comment type="similarity">
    <text evidence="1">Belongs to the short-chain dehydrogenases/reductases (SDR) family.</text>
</comment>
<evidence type="ECO:0000313" key="3">
    <source>
        <dbReference type="EMBL" id="KAG4421448.1"/>
    </source>
</evidence>
<dbReference type="InterPro" id="IPR002347">
    <property type="entry name" value="SDR_fam"/>
</dbReference>
<dbReference type="AlphaFoldDB" id="A0A8H7TMF4"/>
<dbReference type="OrthoDB" id="37659at2759"/>
<dbReference type="GO" id="GO:0016616">
    <property type="term" value="F:oxidoreductase activity, acting on the CH-OH group of donors, NAD or NADP as acceptor"/>
    <property type="evidence" value="ECO:0007669"/>
    <property type="project" value="TreeGrafter"/>
</dbReference>
<evidence type="ECO:0000256" key="1">
    <source>
        <dbReference type="ARBA" id="ARBA00006484"/>
    </source>
</evidence>
<dbReference type="EMBL" id="JAFJYH010000065">
    <property type="protein sequence ID" value="KAG4421448.1"/>
    <property type="molecule type" value="Genomic_DNA"/>
</dbReference>
<gene>
    <name evidence="3" type="ORF">IFR04_005398</name>
</gene>
<evidence type="ECO:0000313" key="4">
    <source>
        <dbReference type="Proteomes" id="UP000664132"/>
    </source>
</evidence>
<dbReference type="Proteomes" id="UP000664132">
    <property type="component" value="Unassembled WGS sequence"/>
</dbReference>
<sequence>MANSSLTGKGVIVTGGASGIGLAMVKFFASLSSKIAILDIASPPPTLLSTLQTEFPNSTFIFQRCDISSWEEQASVFAEVYKQFGSVDVVCANAGVSEIGKFLEKEDEGEGPRKPGLKTLDINLTGTLYSIKLAVYYMRKNTSSQKGQIICTASNAGLYPFAIAPMYGITKHGVVGAVRSFTKPLAADGIRINAVCPNCIATGLADDKLFASMTLTPMSTLISAVQDFTTDSTMTGVTAEISGEKYTIREPPELLDDITRKNFDAFWALGYA</sequence>
<dbReference type="GO" id="GO:0005737">
    <property type="term" value="C:cytoplasm"/>
    <property type="evidence" value="ECO:0007669"/>
    <property type="project" value="TreeGrafter"/>
</dbReference>
<dbReference type="SUPFAM" id="SSF51735">
    <property type="entry name" value="NAD(P)-binding Rossmann-fold domains"/>
    <property type="match status" value="1"/>
</dbReference>
<keyword evidence="4" id="KW-1185">Reference proteome</keyword>
<organism evidence="3 4">
    <name type="scientific">Cadophora malorum</name>
    <dbReference type="NCBI Taxonomy" id="108018"/>
    <lineage>
        <taxon>Eukaryota</taxon>
        <taxon>Fungi</taxon>
        <taxon>Dikarya</taxon>
        <taxon>Ascomycota</taxon>
        <taxon>Pezizomycotina</taxon>
        <taxon>Leotiomycetes</taxon>
        <taxon>Helotiales</taxon>
        <taxon>Ploettnerulaceae</taxon>
        <taxon>Cadophora</taxon>
    </lineage>
</organism>
<dbReference type="PANTHER" id="PTHR44229:SF4">
    <property type="entry name" value="15-HYDROXYPROSTAGLANDIN DEHYDROGENASE [NAD(+)]"/>
    <property type="match status" value="1"/>
</dbReference>
<name>A0A8H7TMF4_9HELO</name>
<comment type="caution">
    <text evidence="3">The sequence shown here is derived from an EMBL/GenBank/DDBJ whole genome shotgun (WGS) entry which is preliminary data.</text>
</comment>
<dbReference type="Gene3D" id="3.40.50.720">
    <property type="entry name" value="NAD(P)-binding Rossmann-like Domain"/>
    <property type="match status" value="1"/>
</dbReference>
<evidence type="ECO:0008006" key="5">
    <source>
        <dbReference type="Google" id="ProtNLM"/>
    </source>
</evidence>
<keyword evidence="2" id="KW-0560">Oxidoreductase</keyword>
<dbReference type="InterPro" id="IPR036291">
    <property type="entry name" value="NAD(P)-bd_dom_sf"/>
</dbReference>
<proteinExistence type="inferred from homology"/>
<reference evidence="3" key="1">
    <citation type="submission" date="2021-02" db="EMBL/GenBank/DDBJ databases">
        <title>Genome sequence Cadophora malorum strain M34.</title>
        <authorList>
            <person name="Stefanovic E."/>
            <person name="Vu D."/>
            <person name="Scully C."/>
            <person name="Dijksterhuis J."/>
            <person name="Roader J."/>
            <person name="Houbraken J."/>
        </authorList>
    </citation>
    <scope>NUCLEOTIDE SEQUENCE</scope>
    <source>
        <strain evidence="3">M34</strain>
    </source>
</reference>